<dbReference type="PANTHER" id="PTHR12526">
    <property type="entry name" value="GLYCOSYLTRANSFERASE"/>
    <property type="match status" value="1"/>
</dbReference>
<proteinExistence type="predicted"/>
<name>A0A832I0J0_UNCEI</name>
<dbReference type="Gene3D" id="3.40.50.2000">
    <property type="entry name" value="Glycogen Phosphorylase B"/>
    <property type="match status" value="2"/>
</dbReference>
<comment type="caution">
    <text evidence="3">The sequence shown here is derived from an EMBL/GenBank/DDBJ whole genome shotgun (WGS) entry which is preliminary data.</text>
</comment>
<keyword evidence="2 3" id="KW-0808">Transferase</keyword>
<dbReference type="PANTHER" id="PTHR12526:SF510">
    <property type="entry name" value="D-INOSITOL 3-PHOSPHATE GLYCOSYLTRANSFERASE"/>
    <property type="match status" value="1"/>
</dbReference>
<dbReference type="SUPFAM" id="SSF53756">
    <property type="entry name" value="UDP-Glycosyltransferase/glycogen phosphorylase"/>
    <property type="match status" value="1"/>
</dbReference>
<dbReference type="Pfam" id="PF13692">
    <property type="entry name" value="Glyco_trans_1_4"/>
    <property type="match status" value="1"/>
</dbReference>
<sequence>MRIALLGPVAPWRGGLAQYLQLLGEALEPHAEVRAWTFTRQYPGLLFPGTSQHDPMAARPHFPVEATLDSIGPWSWRRTAAAMERFAPGAVVLKWWMPFFAPAFASAVGPLRRRGTRVVLVCDNLVPHERRPFDGALTAWMLRASDGYLVMSDAVERDLDALKPGAVRRRVAHPLYAQFDRGRYDRASARAALGLPADGEVALFFGYVRRYKGLDTLLEAWRALRARRDVTLVVAGEFYEDAAPYRALAAAAGGPPGVRLLERYLPDDEVEACFKAADVAVLPYRSATQSGVTHAAFALGVPVITTDVGGLAETVAPGRTGLVVPPEDPAALAAAVEDFFARGLGPAMRAHVAALRDAHSWARLAQETVALVDALAPGRGWR</sequence>
<protein>
    <submittedName>
        <fullName evidence="3">Glycosyltransferase</fullName>
    </submittedName>
</protein>
<evidence type="ECO:0000313" key="3">
    <source>
        <dbReference type="EMBL" id="HGZ42223.1"/>
    </source>
</evidence>
<organism evidence="3">
    <name type="scientific">Eiseniibacteriota bacterium</name>
    <dbReference type="NCBI Taxonomy" id="2212470"/>
    <lineage>
        <taxon>Bacteria</taxon>
        <taxon>Candidatus Eiseniibacteriota</taxon>
    </lineage>
</organism>
<dbReference type="AlphaFoldDB" id="A0A832I0J0"/>
<keyword evidence="1" id="KW-0328">Glycosyltransferase</keyword>
<gene>
    <name evidence="3" type="ORF">ENR23_02145</name>
</gene>
<evidence type="ECO:0000256" key="1">
    <source>
        <dbReference type="ARBA" id="ARBA00022676"/>
    </source>
</evidence>
<evidence type="ECO:0000256" key="2">
    <source>
        <dbReference type="ARBA" id="ARBA00022679"/>
    </source>
</evidence>
<dbReference type="EMBL" id="DSQF01000003">
    <property type="protein sequence ID" value="HGZ42223.1"/>
    <property type="molecule type" value="Genomic_DNA"/>
</dbReference>
<accession>A0A832I0J0</accession>
<reference evidence="3" key="1">
    <citation type="journal article" date="2020" name="mSystems">
        <title>Genome- and Community-Level Interaction Insights into Carbon Utilization and Element Cycling Functions of Hydrothermarchaeota in Hydrothermal Sediment.</title>
        <authorList>
            <person name="Zhou Z."/>
            <person name="Liu Y."/>
            <person name="Xu W."/>
            <person name="Pan J."/>
            <person name="Luo Z.H."/>
            <person name="Li M."/>
        </authorList>
    </citation>
    <scope>NUCLEOTIDE SEQUENCE [LARGE SCALE GENOMIC DNA]</scope>
    <source>
        <strain evidence="3">SpSt-381</strain>
    </source>
</reference>
<dbReference type="GO" id="GO:0016757">
    <property type="term" value="F:glycosyltransferase activity"/>
    <property type="evidence" value="ECO:0007669"/>
    <property type="project" value="UniProtKB-KW"/>
</dbReference>